<keyword evidence="2" id="KW-1133">Transmembrane helix</keyword>
<evidence type="ECO:0000256" key="1">
    <source>
        <dbReference type="SAM" id="MobiDB-lite"/>
    </source>
</evidence>
<gene>
    <name evidence="5" type="primary">LOC117547324</name>
</gene>
<organism evidence="4 5">
    <name type="scientific">Gymnodraco acuticeps</name>
    <name type="common">Antarctic dragonfish</name>
    <dbReference type="NCBI Taxonomy" id="8218"/>
    <lineage>
        <taxon>Eukaryota</taxon>
        <taxon>Metazoa</taxon>
        <taxon>Chordata</taxon>
        <taxon>Craniata</taxon>
        <taxon>Vertebrata</taxon>
        <taxon>Euteleostomi</taxon>
        <taxon>Actinopterygii</taxon>
        <taxon>Neopterygii</taxon>
        <taxon>Teleostei</taxon>
        <taxon>Neoteleostei</taxon>
        <taxon>Acanthomorphata</taxon>
        <taxon>Eupercaria</taxon>
        <taxon>Perciformes</taxon>
        <taxon>Notothenioidei</taxon>
        <taxon>Bathydraconidae</taxon>
        <taxon>Gymnodraco</taxon>
    </lineage>
</organism>
<name>A0A6P8UAH4_GYMAC</name>
<evidence type="ECO:0000313" key="4">
    <source>
        <dbReference type="Proteomes" id="UP000515161"/>
    </source>
</evidence>
<evidence type="ECO:0000313" key="5">
    <source>
        <dbReference type="RefSeq" id="XP_034073841.1"/>
    </source>
</evidence>
<dbReference type="Gene3D" id="3.10.10.10">
    <property type="entry name" value="HIV Type 1 Reverse Transcriptase, subunit A, domain 1"/>
    <property type="match status" value="1"/>
</dbReference>
<keyword evidence="4" id="KW-1185">Reference proteome</keyword>
<dbReference type="GeneID" id="117547324"/>
<keyword evidence="2" id="KW-0812">Transmembrane</keyword>
<dbReference type="Gene3D" id="3.30.70.270">
    <property type="match status" value="1"/>
</dbReference>
<dbReference type="GO" id="GO:0008168">
    <property type="term" value="F:methyltransferase activity"/>
    <property type="evidence" value="ECO:0007669"/>
    <property type="project" value="InterPro"/>
</dbReference>
<dbReference type="InterPro" id="IPR043502">
    <property type="entry name" value="DNA/RNA_pol_sf"/>
</dbReference>
<proteinExistence type="predicted"/>
<protein>
    <submittedName>
        <fullName evidence="5">Uncharacterized protein LOC117547324</fullName>
    </submittedName>
</protein>
<feature type="domain" description="Alkylated DNA repair protein AlkB homologue 8 N-terminal" evidence="3">
    <location>
        <begin position="182"/>
        <end position="223"/>
    </location>
</feature>
<feature type="compositionally biased region" description="Basic and acidic residues" evidence="1">
    <location>
        <begin position="15"/>
        <end position="25"/>
    </location>
</feature>
<dbReference type="RefSeq" id="XP_034073841.1">
    <property type="nucleotide sequence ID" value="XM_034217950.1"/>
</dbReference>
<dbReference type="AlphaFoldDB" id="A0A6P8UAH4"/>
<dbReference type="PANTHER" id="PTHR47331">
    <property type="entry name" value="PHD-TYPE DOMAIN-CONTAINING PROTEIN"/>
    <property type="match status" value="1"/>
</dbReference>
<keyword evidence="2" id="KW-0472">Membrane</keyword>
<reference evidence="5" key="1">
    <citation type="submission" date="2025-08" db="UniProtKB">
        <authorList>
            <consortium name="RefSeq"/>
        </authorList>
    </citation>
    <scope>IDENTIFICATION</scope>
</reference>
<dbReference type="Pfam" id="PF09004">
    <property type="entry name" value="ALKBH8_N"/>
    <property type="match status" value="1"/>
</dbReference>
<dbReference type="SUPFAM" id="SSF56672">
    <property type="entry name" value="DNA/RNA polymerases"/>
    <property type="match status" value="1"/>
</dbReference>
<dbReference type="Pfam" id="PF05380">
    <property type="entry name" value="Peptidase_A17"/>
    <property type="match status" value="1"/>
</dbReference>
<accession>A0A6P8UAH4</accession>
<feature type="region of interest" description="Disordered" evidence="1">
    <location>
        <begin position="1"/>
        <end position="28"/>
    </location>
</feature>
<dbReference type="PANTHER" id="PTHR47331:SF3">
    <property type="match status" value="1"/>
</dbReference>
<dbReference type="InterPro" id="IPR015095">
    <property type="entry name" value="AlkB_hom8_N"/>
</dbReference>
<dbReference type="CDD" id="cd01644">
    <property type="entry name" value="RT_pepA17"/>
    <property type="match status" value="1"/>
</dbReference>
<dbReference type="KEGG" id="gacu:117547324"/>
<dbReference type="OrthoDB" id="8046937at2759"/>
<evidence type="ECO:0000259" key="3">
    <source>
        <dbReference type="Pfam" id="PF09004"/>
    </source>
</evidence>
<dbReference type="Proteomes" id="UP000515161">
    <property type="component" value="Unplaced"/>
</dbReference>
<dbReference type="InterPro" id="IPR043128">
    <property type="entry name" value="Rev_trsase/Diguanyl_cyclase"/>
</dbReference>
<dbReference type="InParanoid" id="A0A6P8UAH4"/>
<dbReference type="GO" id="GO:0016706">
    <property type="term" value="F:2-oxoglutarate-dependent dioxygenase activity"/>
    <property type="evidence" value="ECO:0007669"/>
    <property type="project" value="InterPro"/>
</dbReference>
<feature type="transmembrane region" description="Helical" evidence="2">
    <location>
        <begin position="214"/>
        <end position="234"/>
    </location>
</feature>
<sequence length="1010" mass="115618">MGKKQPRCDYSSSREQGERSKEPFRKHGGSQEINTILFGKANRSVDDAVNMALHFLLQHLDTPGTYARILFVDFSSAFNTIIPALLQDKLSQLHVPDSTYDTTLIGLISGGEESAYRWEMDHLVTWCGENHLELNALKAVEMVVDFRKNAAPPAPITLCGSPVTAVESFHFLGTIIAQDLKWEQNICSLIKKAQQRMFFLRQLKKFNLPKMMMVNFYTSIMESILTSSITIWLATAKDKGRLQRVIRSAEKHNIPLQEDLEKWPYLKDIKINEIASGIGTNSPKVLEPWELINSQGEGPYAVKTLLGWVFYGPLKGSNDSRDANGHPVATVNRISMVHLEELLVKQYNHDFNENTSKETEEMSREDKQFLNIMNHSAKTTDGHYCLDLPFRQENPSMPNNRCVAEQRIQGLKRKFGKNEKFHDEYTSFLTEMINNDYAEMVPVNQLKPSDNKRWYIPHHGVYHSKKGTLRVVFDCGAVFKGTSLNCQLLEGPHLTNSLIGVLIRFRQEPVALMADIKAMFHQVKVSKGHIDYLRFLWWPNGDVQRDLAEYRMKVHLFGAVSSPSCANFTLRKTAEDNKDNFTADVVDTVKNNFYVDDCLKSMPSESEAVKMVGDLIALCRKGGFMLSKWISNSRAVLASIPQQSRTKETKDLDLDRDKLPMERALGLHWCVETDVFKFKIAAQERPYTRRGILSVVGSIYDPLGFLAPFTLPAKLIMQELCRKKLGWDENIPQALVQQWSGWLADINKMAEFQVDRCMKPTSFGHVRHAQLHHFSDASESGYGTVSYLRLENDNKEVHVSFITGKSRVSPLKQVTIPRMELTAAVLAVKIDTMLKNELQLQLDQSVFWTDSTTVLKYIKNENKRFQTFVANRISLIRDAMDVSQWRYIGTKENPADEASRGLKADQFLNCRRWIKGPEFLSKPDREWPNSHVDSDIPGNDPEIKQDITMNVIVKDSLSPTNSLINHFSSWRKLKTAVAWLLKVKTTLLKLRHKEQQRPMTLKIREKKRRK</sequence>
<evidence type="ECO:0000256" key="2">
    <source>
        <dbReference type="SAM" id="Phobius"/>
    </source>
</evidence>
<dbReference type="InterPro" id="IPR008042">
    <property type="entry name" value="Retrotrans_Pao"/>
</dbReference>